<evidence type="ECO:0000313" key="3">
    <source>
        <dbReference type="EMBL" id="OQO69570.1"/>
    </source>
</evidence>
<feature type="transmembrane region" description="Helical" evidence="1">
    <location>
        <begin position="29"/>
        <end position="46"/>
    </location>
</feature>
<comment type="caution">
    <text evidence="3">The sequence shown here is derived from an EMBL/GenBank/DDBJ whole genome shotgun (WGS) entry which is preliminary data.</text>
</comment>
<dbReference type="PANTHER" id="PTHR40448">
    <property type="entry name" value="TWO-COMPONENT SENSOR HISTIDINE KINASE"/>
    <property type="match status" value="1"/>
</dbReference>
<feature type="transmembrane region" description="Helical" evidence="1">
    <location>
        <begin position="152"/>
        <end position="170"/>
    </location>
</feature>
<dbReference type="Pfam" id="PF14501">
    <property type="entry name" value="HATPase_c_5"/>
    <property type="match status" value="1"/>
</dbReference>
<sequence>MRYNIILTVVFLLHIIFNLYVGAKLLNKKSKLMCLLTIVTIFILSIKFAKQDLYFITSMYLLNFLIVYRELKNYLFSIYYILSEYLVIQISLIGAGSIYFTIIQSDYNKISTIVFYALLSLMIIIFGGNLHFLNWFFQKFDVYLFLYKMSNANKRVMSIFLSLFIIFAYYQRILEDITRTDYWLVTMIIFLMSVILFGGVYLIIKATVYYDTLNNTINLYDEKVEKMGDLKGFQHDYEGILLSLTTALEEGDTNEALEQLKKIKGYSKKAINSNSHIDELGLVKCLPLKSIFYLGVNKAKESGIEMDIYCNCEITDIDISMNILDLIRCITILLNNALEASLETKKPYVSLSIKKQYPELQIIIKNNYIKQLPLYCLEEKGITSKIGHSGLGLNNLKNIISMYNNVQYNISRNHQFFEVVLSLKKIDKKM</sequence>
<feature type="transmembrane region" description="Helical" evidence="1">
    <location>
        <begin position="182"/>
        <end position="204"/>
    </location>
</feature>
<feature type="domain" description="Sensor histidine kinase NatK-like C-terminal" evidence="2">
    <location>
        <begin position="321"/>
        <end position="421"/>
    </location>
</feature>
<feature type="transmembrane region" description="Helical" evidence="1">
    <location>
        <begin position="53"/>
        <end position="71"/>
    </location>
</feature>
<feature type="transmembrane region" description="Helical" evidence="1">
    <location>
        <begin position="5"/>
        <end position="23"/>
    </location>
</feature>
<dbReference type="PANTHER" id="PTHR40448:SF1">
    <property type="entry name" value="TWO-COMPONENT SENSOR HISTIDINE KINASE"/>
    <property type="match status" value="1"/>
</dbReference>
<name>A0A1V8YJ47_9ENTE</name>
<feature type="transmembrane region" description="Helical" evidence="1">
    <location>
        <begin position="113"/>
        <end position="132"/>
    </location>
</feature>
<reference evidence="3 4" key="1">
    <citation type="journal article" date="2017" name="BMC Microbiol.">
        <title>Comparative genomics of Enterococcus spp. isolated from bovine feces.</title>
        <authorList>
            <person name="Beukers A.G."/>
            <person name="Zaheer R."/>
            <person name="Goji N."/>
            <person name="Amoako K.K."/>
            <person name="Chaves A.V."/>
            <person name="Ward M.P."/>
            <person name="McAllister T.A."/>
        </authorList>
    </citation>
    <scope>NUCLEOTIDE SEQUENCE [LARGE SCALE GENOMIC DNA]</scope>
    <source>
        <strain evidence="3 4">F1129D 143</strain>
    </source>
</reference>
<feature type="transmembrane region" description="Helical" evidence="1">
    <location>
        <begin position="77"/>
        <end position="101"/>
    </location>
</feature>
<keyword evidence="1" id="KW-0812">Transmembrane</keyword>
<evidence type="ECO:0000259" key="2">
    <source>
        <dbReference type="Pfam" id="PF14501"/>
    </source>
</evidence>
<dbReference type="GO" id="GO:0042802">
    <property type="term" value="F:identical protein binding"/>
    <property type="evidence" value="ECO:0007669"/>
    <property type="project" value="TreeGrafter"/>
</dbReference>
<keyword evidence="1" id="KW-0472">Membrane</keyword>
<organism evidence="3 4">
    <name type="scientific">Enterococcus villorum</name>
    <dbReference type="NCBI Taxonomy" id="112904"/>
    <lineage>
        <taxon>Bacteria</taxon>
        <taxon>Bacillati</taxon>
        <taxon>Bacillota</taxon>
        <taxon>Bacilli</taxon>
        <taxon>Lactobacillales</taxon>
        <taxon>Enterococcaceae</taxon>
        <taxon>Enterococcus</taxon>
    </lineage>
</organism>
<dbReference type="AlphaFoldDB" id="A0A1V8YJ47"/>
<dbReference type="InterPro" id="IPR036890">
    <property type="entry name" value="HATPase_C_sf"/>
</dbReference>
<dbReference type="RefSeq" id="WP_081184267.1">
    <property type="nucleotide sequence ID" value="NZ_MJEA01000010.1"/>
</dbReference>
<dbReference type="EMBL" id="MJEA01000010">
    <property type="protein sequence ID" value="OQO69570.1"/>
    <property type="molecule type" value="Genomic_DNA"/>
</dbReference>
<dbReference type="SUPFAM" id="SSF55874">
    <property type="entry name" value="ATPase domain of HSP90 chaperone/DNA topoisomerase II/histidine kinase"/>
    <property type="match status" value="1"/>
</dbReference>
<evidence type="ECO:0000313" key="4">
    <source>
        <dbReference type="Proteomes" id="UP000192477"/>
    </source>
</evidence>
<dbReference type="OrthoDB" id="2176822at2"/>
<dbReference type="Gene3D" id="3.30.565.10">
    <property type="entry name" value="Histidine kinase-like ATPase, C-terminal domain"/>
    <property type="match status" value="1"/>
</dbReference>
<proteinExistence type="predicted"/>
<evidence type="ECO:0000256" key="1">
    <source>
        <dbReference type="SAM" id="Phobius"/>
    </source>
</evidence>
<dbReference type="STRING" id="112904.BH747_09880"/>
<accession>A0A1V8YJ47</accession>
<protein>
    <recommendedName>
        <fullName evidence="2">Sensor histidine kinase NatK-like C-terminal domain-containing protein</fullName>
    </recommendedName>
</protein>
<dbReference type="Proteomes" id="UP000192477">
    <property type="component" value="Unassembled WGS sequence"/>
</dbReference>
<keyword evidence="1" id="KW-1133">Transmembrane helix</keyword>
<gene>
    <name evidence="3" type="ORF">BH747_09880</name>
</gene>
<dbReference type="InterPro" id="IPR032834">
    <property type="entry name" value="NatK-like_C"/>
</dbReference>